<dbReference type="OrthoDB" id="3672921at2"/>
<dbReference type="Proteomes" id="UP000294257">
    <property type="component" value="Unassembled WGS sequence"/>
</dbReference>
<dbReference type="RefSeq" id="WP_130343940.1">
    <property type="nucleotide sequence ID" value="NZ_SGWQ01000003.1"/>
</dbReference>
<dbReference type="InterPro" id="IPR001387">
    <property type="entry name" value="Cro/C1-type_HTH"/>
</dbReference>
<sequence length="288" mass="32302">MRDREPTVRRRELGDALRQAMERAGLTGADMARRLGCSQTWVSRLLSGKRGSTENDVTAFATICGVNGKELARLQGLAREQTQVGWLQQHGSRLPKQVRTLIDHEDHSREISQFGFTLVPGLLQTGDYARTVISENVNVPADEVDDRVSARLARQALFSRYRRPTFAFFLHEFALRLPVGDAQTMADQLEHLLRMSARTYLTIRVVPTAIGAHAGMSGPFTLLDVIDFKQVVYLDSETSNVFLEEPVEIAAYRNILAALDRTALDEEQSRTMVATVARTQYADREVPQ</sequence>
<accession>A0A4Q7KXC4</accession>
<organism evidence="2 3">
    <name type="scientific">Herbihabitans rhizosphaerae</name>
    <dbReference type="NCBI Taxonomy" id="1872711"/>
    <lineage>
        <taxon>Bacteria</taxon>
        <taxon>Bacillati</taxon>
        <taxon>Actinomycetota</taxon>
        <taxon>Actinomycetes</taxon>
        <taxon>Pseudonocardiales</taxon>
        <taxon>Pseudonocardiaceae</taxon>
        <taxon>Herbihabitans</taxon>
    </lineage>
</organism>
<evidence type="ECO:0000259" key="1">
    <source>
        <dbReference type="PROSITE" id="PS50943"/>
    </source>
</evidence>
<evidence type="ECO:0000313" key="2">
    <source>
        <dbReference type="EMBL" id="RZS40960.1"/>
    </source>
</evidence>
<reference evidence="2 3" key="1">
    <citation type="submission" date="2019-02" db="EMBL/GenBank/DDBJ databases">
        <title>Genomic Encyclopedia of Type Strains, Phase IV (KMG-IV): sequencing the most valuable type-strain genomes for metagenomic binning, comparative biology and taxonomic classification.</title>
        <authorList>
            <person name="Goeker M."/>
        </authorList>
    </citation>
    <scope>NUCLEOTIDE SEQUENCE [LARGE SCALE GENOMIC DNA]</scope>
    <source>
        <strain evidence="2 3">DSM 101727</strain>
    </source>
</reference>
<dbReference type="InterPro" id="IPR043917">
    <property type="entry name" value="DUF5753"/>
</dbReference>
<feature type="domain" description="HTH cro/C1-type" evidence="1">
    <location>
        <begin position="17"/>
        <end position="71"/>
    </location>
</feature>
<dbReference type="Pfam" id="PF19054">
    <property type="entry name" value="DUF5753"/>
    <property type="match status" value="1"/>
</dbReference>
<evidence type="ECO:0000313" key="3">
    <source>
        <dbReference type="Proteomes" id="UP000294257"/>
    </source>
</evidence>
<dbReference type="GO" id="GO:0003677">
    <property type="term" value="F:DNA binding"/>
    <property type="evidence" value="ECO:0007669"/>
    <property type="project" value="InterPro"/>
</dbReference>
<comment type="caution">
    <text evidence="2">The sequence shown here is derived from an EMBL/GenBank/DDBJ whole genome shotgun (WGS) entry which is preliminary data.</text>
</comment>
<dbReference type="EMBL" id="SGWQ01000003">
    <property type="protein sequence ID" value="RZS40960.1"/>
    <property type="molecule type" value="Genomic_DNA"/>
</dbReference>
<gene>
    <name evidence="2" type="ORF">EV193_103278</name>
</gene>
<dbReference type="SMART" id="SM00530">
    <property type="entry name" value="HTH_XRE"/>
    <property type="match status" value="1"/>
</dbReference>
<proteinExistence type="predicted"/>
<dbReference type="InterPro" id="IPR010982">
    <property type="entry name" value="Lambda_DNA-bd_dom_sf"/>
</dbReference>
<dbReference type="SUPFAM" id="SSF47413">
    <property type="entry name" value="lambda repressor-like DNA-binding domains"/>
    <property type="match status" value="1"/>
</dbReference>
<name>A0A4Q7KXC4_9PSEU</name>
<keyword evidence="3" id="KW-1185">Reference proteome</keyword>
<dbReference type="PROSITE" id="PS50943">
    <property type="entry name" value="HTH_CROC1"/>
    <property type="match status" value="1"/>
</dbReference>
<dbReference type="CDD" id="cd00093">
    <property type="entry name" value="HTH_XRE"/>
    <property type="match status" value="1"/>
</dbReference>
<dbReference type="Gene3D" id="1.10.260.40">
    <property type="entry name" value="lambda repressor-like DNA-binding domains"/>
    <property type="match status" value="1"/>
</dbReference>
<protein>
    <submittedName>
        <fullName evidence="2">Helix-turn-helix protein</fullName>
    </submittedName>
</protein>
<dbReference type="Pfam" id="PF13560">
    <property type="entry name" value="HTH_31"/>
    <property type="match status" value="1"/>
</dbReference>
<dbReference type="AlphaFoldDB" id="A0A4Q7KXC4"/>